<proteinExistence type="predicted"/>
<evidence type="ECO:0000313" key="3">
    <source>
        <dbReference type="Proteomes" id="UP000005408"/>
    </source>
</evidence>
<dbReference type="Proteomes" id="UP000005408">
    <property type="component" value="Unassembled WGS sequence"/>
</dbReference>
<evidence type="ECO:0000256" key="1">
    <source>
        <dbReference type="SAM" id="Phobius"/>
    </source>
</evidence>
<protein>
    <submittedName>
        <fullName evidence="2">Uncharacterized protein</fullName>
    </submittedName>
</protein>
<keyword evidence="1" id="KW-1133">Transmembrane helix</keyword>
<feature type="transmembrane region" description="Helical" evidence="1">
    <location>
        <begin position="243"/>
        <end position="263"/>
    </location>
</feature>
<dbReference type="AlphaFoldDB" id="A0A8W8MF23"/>
<reference evidence="2" key="1">
    <citation type="submission" date="2022-08" db="UniProtKB">
        <authorList>
            <consortium name="EnsemblMetazoa"/>
        </authorList>
    </citation>
    <scope>IDENTIFICATION</scope>
    <source>
        <strain evidence="2">05x7-T-G4-1.051#20</strain>
    </source>
</reference>
<organism evidence="2 3">
    <name type="scientific">Magallana gigas</name>
    <name type="common">Pacific oyster</name>
    <name type="synonym">Crassostrea gigas</name>
    <dbReference type="NCBI Taxonomy" id="29159"/>
    <lineage>
        <taxon>Eukaryota</taxon>
        <taxon>Metazoa</taxon>
        <taxon>Spiralia</taxon>
        <taxon>Lophotrochozoa</taxon>
        <taxon>Mollusca</taxon>
        <taxon>Bivalvia</taxon>
        <taxon>Autobranchia</taxon>
        <taxon>Pteriomorphia</taxon>
        <taxon>Ostreida</taxon>
        <taxon>Ostreoidea</taxon>
        <taxon>Ostreidae</taxon>
        <taxon>Magallana</taxon>
    </lineage>
</organism>
<dbReference type="EnsemblMetazoa" id="G32702.1">
    <property type="protein sequence ID" value="G32702.1:cds"/>
    <property type="gene ID" value="G32702"/>
</dbReference>
<keyword evidence="3" id="KW-1185">Reference proteome</keyword>
<name>A0A8W8MF23_MAGGI</name>
<accession>A0A8W8MF23</accession>
<sequence>MANSEQQVQSISASVAALSDRGFVHQNYSASLSDINVAASTSTAIAVPKGAGTRSIAAAASGDNLVALETTATVQTTGRSVKVSKDPRARLMFYLSCISSVFDDFYTLCKEILKENSLSNIECLLMYRDYRALTLEQCDKVLILCDVLRPDLFNNKCIFGDAKKCGNLTNEFYKVEEVEKSLAIQNEIIVKGEKRHVKKIMYYDASYLEENYFEPMRLLEHRLRVIRKGKHLDYETFTENYKVHLLLTLIFPFWVVVWVAMCLHEGDPSEMPEEQTEP</sequence>
<keyword evidence="1" id="KW-0812">Transmembrane</keyword>
<evidence type="ECO:0000313" key="2">
    <source>
        <dbReference type="EnsemblMetazoa" id="G32702.1:cds"/>
    </source>
</evidence>
<keyword evidence="1" id="KW-0472">Membrane</keyword>